<organism evidence="1 2">
    <name type="scientific">Hucho hucho</name>
    <name type="common">huchen</name>
    <dbReference type="NCBI Taxonomy" id="62062"/>
    <lineage>
        <taxon>Eukaryota</taxon>
        <taxon>Metazoa</taxon>
        <taxon>Chordata</taxon>
        <taxon>Craniata</taxon>
        <taxon>Vertebrata</taxon>
        <taxon>Euteleostomi</taxon>
        <taxon>Actinopterygii</taxon>
        <taxon>Neopterygii</taxon>
        <taxon>Teleostei</taxon>
        <taxon>Protacanthopterygii</taxon>
        <taxon>Salmoniformes</taxon>
        <taxon>Salmonidae</taxon>
        <taxon>Salmoninae</taxon>
        <taxon>Hucho</taxon>
    </lineage>
</organism>
<dbReference type="SUPFAM" id="SSF54236">
    <property type="entry name" value="Ubiquitin-like"/>
    <property type="match status" value="1"/>
</dbReference>
<dbReference type="GeneTree" id="ENSGT00390000017671"/>
<name>A0A4W5LDC8_9TELE</name>
<dbReference type="InterPro" id="IPR029071">
    <property type="entry name" value="Ubiquitin-like_domsf"/>
</dbReference>
<accession>A0A4W5LDC8</accession>
<dbReference type="GO" id="GO:0030968">
    <property type="term" value="P:endoplasmic reticulum unfolded protein response"/>
    <property type="evidence" value="ECO:0007669"/>
    <property type="project" value="TreeGrafter"/>
</dbReference>
<evidence type="ECO:0000313" key="1">
    <source>
        <dbReference type="Ensembl" id="ENSHHUP00000023749.1"/>
    </source>
</evidence>
<dbReference type="Gene3D" id="3.10.20.90">
    <property type="entry name" value="Phosphatidylinositol 3-kinase Catalytic Subunit, Chain A, domain 1"/>
    <property type="match status" value="1"/>
</dbReference>
<reference evidence="2" key="1">
    <citation type="submission" date="2018-06" db="EMBL/GenBank/DDBJ databases">
        <title>Genome assembly of Danube salmon.</title>
        <authorList>
            <person name="Macqueen D.J."/>
            <person name="Gundappa M.K."/>
        </authorList>
    </citation>
    <scope>NUCLEOTIDE SEQUENCE [LARGE SCALE GENOMIC DNA]</scope>
</reference>
<dbReference type="AlphaFoldDB" id="A0A4W5LDC8"/>
<protein>
    <submittedName>
        <fullName evidence="1">HERPUD family member 2</fullName>
    </submittedName>
</protein>
<sequence length="136" mass="14963">MDPGAVDSPVTLVIKAPNQKYDDQTINCFLNWTVEKLKSHISNVYPSKPGDTSSLHRVDQAVDYGLWNVVQLLFNGCAKFLDIGGNWNMQQCRSKASQTCSMGDMSGENAGHGRTGTFPGIVYRSLRHGAVHYAKT</sequence>
<dbReference type="Proteomes" id="UP000314982">
    <property type="component" value="Unassembled WGS sequence"/>
</dbReference>
<dbReference type="PANTHER" id="PTHR12943">
    <property type="entry name" value="HOMOCYSTEINE-RESPONSIVE ENDOPLASMIC RETICULUM-RESIDENT UNIQUITIN-LIKE DOMAIN HERPUD PROTEIN FAMILY MEMBER"/>
    <property type="match status" value="1"/>
</dbReference>
<dbReference type="PANTHER" id="PTHR12943:SF5">
    <property type="entry name" value="HOMOCYSTEINE-RESPONSIVE ENDOPLASMIC RETICULUM-RESIDENT UBIQUITIN-LIKE DOMAIN MEMBER 2 PROTEIN"/>
    <property type="match status" value="1"/>
</dbReference>
<dbReference type="InterPro" id="IPR039751">
    <property type="entry name" value="HERPUD1/2"/>
</dbReference>
<dbReference type="Ensembl" id="ENSHHUT00000024640.1">
    <property type="protein sequence ID" value="ENSHHUP00000023749.1"/>
    <property type="gene ID" value="ENSHHUG00000014883.1"/>
</dbReference>
<reference evidence="1" key="3">
    <citation type="submission" date="2025-09" db="UniProtKB">
        <authorList>
            <consortium name="Ensembl"/>
        </authorList>
    </citation>
    <scope>IDENTIFICATION</scope>
</reference>
<reference evidence="1" key="2">
    <citation type="submission" date="2025-08" db="UniProtKB">
        <authorList>
            <consortium name="Ensembl"/>
        </authorList>
    </citation>
    <scope>IDENTIFICATION</scope>
</reference>
<evidence type="ECO:0000313" key="2">
    <source>
        <dbReference type="Proteomes" id="UP000314982"/>
    </source>
</evidence>
<keyword evidence="2" id="KW-1185">Reference proteome</keyword>
<proteinExistence type="predicted"/>